<dbReference type="GO" id="GO:0005777">
    <property type="term" value="C:peroxisome"/>
    <property type="evidence" value="ECO:0007669"/>
    <property type="project" value="UniProtKB-SubCell"/>
</dbReference>
<dbReference type="Pfam" id="PF01756">
    <property type="entry name" value="ACOX"/>
    <property type="match status" value="1"/>
</dbReference>
<dbReference type="InterPro" id="IPR036250">
    <property type="entry name" value="AcylCo_DH-like_C"/>
</dbReference>
<dbReference type="InterPro" id="IPR037069">
    <property type="entry name" value="AcylCoA_DH/ox_N_sf"/>
</dbReference>
<feature type="domain" description="Acyl-coenzyme A oxidase N-terminal" evidence="17">
    <location>
        <begin position="24"/>
        <end position="123"/>
    </location>
</feature>
<keyword evidence="12" id="KW-0576">Peroxisome</keyword>
<keyword evidence="7 13" id="KW-0274">FAD</keyword>
<feature type="active site" description="Proton acceptor" evidence="14">
    <location>
        <position position="407"/>
    </location>
</feature>
<dbReference type="Gene3D" id="1.10.540.10">
    <property type="entry name" value="Acyl-CoA dehydrogenase/oxidase, N-terminal domain"/>
    <property type="match status" value="2"/>
</dbReference>
<evidence type="ECO:0000256" key="9">
    <source>
        <dbReference type="ARBA" id="ARBA00022840"/>
    </source>
</evidence>
<name>A0A914R4W1_9BILA</name>
<proteinExistence type="inferred from homology"/>
<keyword evidence="5 13" id="KW-0285">Flavoprotein</keyword>
<feature type="binding site" evidence="15">
    <location>
        <position position="129"/>
    </location>
    <ligand>
        <name>FAD</name>
        <dbReference type="ChEBI" id="CHEBI:57692"/>
    </ligand>
</feature>
<dbReference type="FunFam" id="1.20.140.10:FF:000013">
    <property type="entry name" value="Acyl-coenzyme A oxidase"/>
    <property type="match status" value="1"/>
</dbReference>
<dbReference type="FunFam" id="2.40.110.10:FF:000003">
    <property type="entry name" value="Acyl-coenzyme A oxidase"/>
    <property type="match status" value="1"/>
</dbReference>
<dbReference type="AlphaFoldDB" id="A0A914R4W1"/>
<reference evidence="20" key="1">
    <citation type="submission" date="2022-11" db="UniProtKB">
        <authorList>
            <consortium name="WormBaseParasite"/>
        </authorList>
    </citation>
    <scope>IDENTIFICATION</scope>
</reference>
<evidence type="ECO:0000256" key="13">
    <source>
        <dbReference type="PIRNR" id="PIRNR000168"/>
    </source>
</evidence>
<protein>
    <recommendedName>
        <fullName evidence="13">Acyl-coenzyme A oxidase</fullName>
    </recommendedName>
</protein>
<dbReference type="FunFam" id="1.20.140.10:FF:000005">
    <property type="entry name" value="Acyl-coenzyme A oxidase"/>
    <property type="match status" value="1"/>
</dbReference>
<dbReference type="Pfam" id="PF22924">
    <property type="entry name" value="ACOX_C_alpha1"/>
    <property type="match status" value="1"/>
</dbReference>
<keyword evidence="19" id="KW-1185">Reference proteome</keyword>
<dbReference type="InterPro" id="IPR046373">
    <property type="entry name" value="Acyl-CoA_Oxase/DH_mid-dom_sf"/>
</dbReference>
<dbReference type="GO" id="GO:0005504">
    <property type="term" value="F:fatty acid binding"/>
    <property type="evidence" value="ECO:0007669"/>
    <property type="project" value="TreeGrafter"/>
</dbReference>
<dbReference type="Gene3D" id="1.20.140.10">
    <property type="entry name" value="Butyryl-CoA Dehydrogenase, subunit A, domain 3"/>
    <property type="match status" value="2"/>
</dbReference>
<keyword evidence="11" id="KW-0443">Lipid metabolism</keyword>
<dbReference type="Proteomes" id="UP000887578">
    <property type="component" value="Unplaced"/>
</dbReference>
<dbReference type="GO" id="GO:0005524">
    <property type="term" value="F:ATP binding"/>
    <property type="evidence" value="ECO:0007669"/>
    <property type="project" value="UniProtKB-KW"/>
</dbReference>
<dbReference type="GO" id="GO:0071949">
    <property type="term" value="F:FAD binding"/>
    <property type="evidence" value="ECO:0007669"/>
    <property type="project" value="InterPro"/>
</dbReference>
<dbReference type="Gene3D" id="2.40.110.10">
    <property type="entry name" value="Butyryl-CoA Dehydrogenase, subunit A, domain 2"/>
    <property type="match status" value="1"/>
</dbReference>
<keyword evidence="8" id="KW-0276">Fatty acid metabolism</keyword>
<evidence type="ECO:0000256" key="11">
    <source>
        <dbReference type="ARBA" id="ARBA00023098"/>
    </source>
</evidence>
<dbReference type="InterPro" id="IPR012258">
    <property type="entry name" value="Acyl-CoA_oxidase"/>
</dbReference>
<evidence type="ECO:0000256" key="8">
    <source>
        <dbReference type="ARBA" id="ARBA00022832"/>
    </source>
</evidence>
<dbReference type="GO" id="GO:0033540">
    <property type="term" value="P:fatty acid beta-oxidation using acyl-CoA oxidase"/>
    <property type="evidence" value="ECO:0007669"/>
    <property type="project" value="TreeGrafter"/>
</dbReference>
<evidence type="ECO:0000256" key="14">
    <source>
        <dbReference type="PIRSR" id="PIRSR000168-1"/>
    </source>
</evidence>
<evidence type="ECO:0000259" key="17">
    <source>
        <dbReference type="Pfam" id="PF14749"/>
    </source>
</evidence>
<organism evidence="19 20">
    <name type="scientific">Panagrolaimus davidi</name>
    <dbReference type="NCBI Taxonomy" id="227884"/>
    <lineage>
        <taxon>Eukaryota</taxon>
        <taxon>Metazoa</taxon>
        <taxon>Ecdysozoa</taxon>
        <taxon>Nematoda</taxon>
        <taxon>Chromadorea</taxon>
        <taxon>Rhabditida</taxon>
        <taxon>Tylenchina</taxon>
        <taxon>Panagrolaimomorpha</taxon>
        <taxon>Panagrolaimoidea</taxon>
        <taxon>Panagrolaimidae</taxon>
        <taxon>Panagrolaimus</taxon>
    </lineage>
</organism>
<evidence type="ECO:0000256" key="12">
    <source>
        <dbReference type="ARBA" id="ARBA00023140"/>
    </source>
</evidence>
<keyword evidence="9" id="KW-0067">ATP-binding</keyword>
<comment type="cofactor">
    <cofactor evidence="1">
        <name>FAD</name>
        <dbReference type="ChEBI" id="CHEBI:57692"/>
    </cofactor>
</comment>
<evidence type="ECO:0000256" key="15">
    <source>
        <dbReference type="PIRSR" id="PIRSR000168-2"/>
    </source>
</evidence>
<dbReference type="SUPFAM" id="SSF47203">
    <property type="entry name" value="Acyl-CoA dehydrogenase C-terminal domain-like"/>
    <property type="match status" value="2"/>
</dbReference>
<feature type="domain" description="Acyl-CoA oxidase C-terminal" evidence="16">
    <location>
        <begin position="462"/>
        <end position="641"/>
    </location>
</feature>
<evidence type="ECO:0000259" key="18">
    <source>
        <dbReference type="Pfam" id="PF22924"/>
    </source>
</evidence>
<comment type="similarity">
    <text evidence="4 13">Belongs to the acyl-CoA oxidase family.</text>
</comment>
<dbReference type="InterPro" id="IPR002655">
    <property type="entry name" value="Acyl-CoA_oxidase_C"/>
</dbReference>
<feature type="domain" description="Acyl-CoA oxidase C-alpha1" evidence="18">
    <location>
        <begin position="265"/>
        <end position="422"/>
    </location>
</feature>
<dbReference type="Pfam" id="PF14749">
    <property type="entry name" value="Acyl-CoA_ox_N"/>
    <property type="match status" value="1"/>
</dbReference>
<dbReference type="WBParaSite" id="PDA_v2.g967.t1">
    <property type="protein sequence ID" value="PDA_v2.g967.t1"/>
    <property type="gene ID" value="PDA_v2.g967"/>
</dbReference>
<accession>A0A914R4W1</accession>
<evidence type="ECO:0000313" key="19">
    <source>
        <dbReference type="Proteomes" id="UP000887578"/>
    </source>
</evidence>
<dbReference type="SUPFAM" id="SSF56645">
    <property type="entry name" value="Acyl-CoA dehydrogenase NM domain-like"/>
    <property type="match status" value="1"/>
</dbReference>
<dbReference type="GO" id="GO:0003997">
    <property type="term" value="F:acyl-CoA oxidase activity"/>
    <property type="evidence" value="ECO:0007669"/>
    <property type="project" value="InterPro"/>
</dbReference>
<evidence type="ECO:0000256" key="1">
    <source>
        <dbReference type="ARBA" id="ARBA00001974"/>
    </source>
</evidence>
<dbReference type="GO" id="GO:0055088">
    <property type="term" value="P:lipid homeostasis"/>
    <property type="evidence" value="ECO:0007669"/>
    <property type="project" value="TreeGrafter"/>
</dbReference>
<evidence type="ECO:0000256" key="2">
    <source>
        <dbReference type="ARBA" id="ARBA00004275"/>
    </source>
</evidence>
<evidence type="ECO:0000259" key="16">
    <source>
        <dbReference type="Pfam" id="PF01756"/>
    </source>
</evidence>
<dbReference type="InterPro" id="IPR055060">
    <property type="entry name" value="ACOX_C_alpha1"/>
</dbReference>
<evidence type="ECO:0000256" key="7">
    <source>
        <dbReference type="ARBA" id="ARBA00022827"/>
    </source>
</evidence>
<dbReference type="InterPro" id="IPR029320">
    <property type="entry name" value="Acyl-CoA_ox_N"/>
</dbReference>
<evidence type="ECO:0000256" key="3">
    <source>
        <dbReference type="ARBA" id="ARBA00004846"/>
    </source>
</evidence>
<comment type="subcellular location">
    <subcellularLocation>
        <location evidence="2">Peroxisome</location>
    </subcellularLocation>
</comment>
<feature type="binding site" evidence="15">
    <location>
        <position position="168"/>
    </location>
    <ligand>
        <name>FAD</name>
        <dbReference type="ChEBI" id="CHEBI:57692"/>
    </ligand>
</feature>
<keyword evidence="10" id="KW-0560">Oxidoreductase</keyword>
<dbReference type="PANTHER" id="PTHR10909:SF250">
    <property type="entry name" value="PEROXISOMAL ACYL-COENZYME A OXIDASE 1"/>
    <property type="match status" value="1"/>
</dbReference>
<sequence length="650" mass="73647">MNSYIKPGDNPLLTEERKKCQFSTDILAAFYHENAQKIKRRHEIYQYYLENKELHDPEPTEFMDRYHRLENAERKVSLLKKHVKKAGSPLGLHYTMMIPTILNNADDEQKAEWLPKAQNLEFIGTYAQTELGHGTNLRFLETTATYDPKTQEFILNSPTTSAAKWWPGNLGKSSNRIIVVARLISNGKDYGPHSFFVPIRDPITHKSLPGVTVGDIGPKFGIPTVDNGFLLLNNVRIPRRNMFMKNAKLNPDGTYISPKHAKLAYGTMVYVRAVMIRTMSHMLGLASTISIRYSAIRKQGEIEAGKGEVKVLEYQTQQYRLLPQVARAWAFEFAGRYTRKLYAQFLGGDVDVLPALHGVSSGLKAVVTHQTAQGIEQCRMACGGHGYSEASGLPQLFATAVAGCTYEGENMVMLLQSARQLVKIASDVRKNQKPTKQNPVTDYLYKTSAATKCKIDQTTDPDPSSVIEAFEHVARRLTFAAFDKLEQLKQRGISAENAWVQCGVDLRRAATAHTRTFIARQFSNGILEMRDLPVQAVLKDLLQLYLFYEVLECDGDLLYDGYVIGQQIEYSKNNVYEALRRLRPNAVSIVDSFDFNDRELNSVLGRRDGNVYENMLEWAKSSPLNKHDVMPFHHKYLGKMMEDARQQSKL</sequence>
<dbReference type="PANTHER" id="PTHR10909">
    <property type="entry name" value="ELECTRON TRANSPORT OXIDOREDUCTASE"/>
    <property type="match status" value="1"/>
</dbReference>
<comment type="pathway">
    <text evidence="3">Lipid metabolism; peroxisomal fatty acid beta-oxidation.</text>
</comment>
<evidence type="ECO:0000256" key="10">
    <source>
        <dbReference type="ARBA" id="ARBA00023002"/>
    </source>
</evidence>
<evidence type="ECO:0000256" key="4">
    <source>
        <dbReference type="ARBA" id="ARBA00006288"/>
    </source>
</evidence>
<evidence type="ECO:0000313" key="20">
    <source>
        <dbReference type="WBParaSite" id="PDA_v2.g967.t1"/>
    </source>
</evidence>
<dbReference type="PIRSF" id="PIRSF000168">
    <property type="entry name" value="Acyl-CoA_oxidase"/>
    <property type="match status" value="1"/>
</dbReference>
<keyword evidence="6" id="KW-0547">Nucleotide-binding</keyword>
<evidence type="ECO:0000256" key="5">
    <source>
        <dbReference type="ARBA" id="ARBA00022630"/>
    </source>
</evidence>
<dbReference type="InterPro" id="IPR009100">
    <property type="entry name" value="AcylCoA_DH/oxidase_NM_dom_sf"/>
</dbReference>
<evidence type="ECO:0000256" key="6">
    <source>
        <dbReference type="ARBA" id="ARBA00022741"/>
    </source>
</evidence>